<feature type="compositionally biased region" description="Polar residues" evidence="1">
    <location>
        <begin position="1"/>
        <end position="10"/>
    </location>
</feature>
<gene>
    <name evidence="2" type="ORF">GQ55_5G293100</name>
</gene>
<dbReference type="Proteomes" id="UP000244336">
    <property type="component" value="Chromosome 5"/>
</dbReference>
<dbReference type="EMBL" id="CM009753">
    <property type="protein sequence ID" value="PUZ56380.1"/>
    <property type="molecule type" value="Genomic_DNA"/>
</dbReference>
<proteinExistence type="predicted"/>
<feature type="region of interest" description="Disordered" evidence="1">
    <location>
        <begin position="1"/>
        <end position="58"/>
    </location>
</feature>
<dbReference type="Gramene" id="PUZ56380">
    <property type="protein sequence ID" value="PUZ56380"/>
    <property type="gene ID" value="GQ55_5G293100"/>
</dbReference>
<organism evidence="2 3">
    <name type="scientific">Panicum hallii var. hallii</name>
    <dbReference type="NCBI Taxonomy" id="1504633"/>
    <lineage>
        <taxon>Eukaryota</taxon>
        <taxon>Viridiplantae</taxon>
        <taxon>Streptophyta</taxon>
        <taxon>Embryophyta</taxon>
        <taxon>Tracheophyta</taxon>
        <taxon>Spermatophyta</taxon>
        <taxon>Magnoliopsida</taxon>
        <taxon>Liliopsida</taxon>
        <taxon>Poales</taxon>
        <taxon>Poaceae</taxon>
        <taxon>PACMAD clade</taxon>
        <taxon>Panicoideae</taxon>
        <taxon>Panicodae</taxon>
        <taxon>Paniceae</taxon>
        <taxon>Panicinae</taxon>
        <taxon>Panicum</taxon>
        <taxon>Panicum sect. Panicum</taxon>
    </lineage>
</organism>
<name>A0A2T7DLD2_9POAL</name>
<protein>
    <submittedName>
        <fullName evidence="2">Uncharacterized protein</fullName>
    </submittedName>
</protein>
<accession>A0A2T7DLD2</accession>
<sequence length="58" mass="5986">MCGSFSASKQKGTHASHSKSSEAGVKNAPAKNVVADQGDATSTRSCGSKEQSKHCVLY</sequence>
<feature type="compositionally biased region" description="Polar residues" evidence="1">
    <location>
        <begin position="39"/>
        <end position="49"/>
    </location>
</feature>
<dbReference type="AlphaFoldDB" id="A0A2T7DLD2"/>
<evidence type="ECO:0000313" key="2">
    <source>
        <dbReference type="EMBL" id="PUZ56380.1"/>
    </source>
</evidence>
<evidence type="ECO:0000256" key="1">
    <source>
        <dbReference type="SAM" id="MobiDB-lite"/>
    </source>
</evidence>
<evidence type="ECO:0000313" key="3">
    <source>
        <dbReference type="Proteomes" id="UP000244336"/>
    </source>
</evidence>
<keyword evidence="3" id="KW-1185">Reference proteome</keyword>
<reference evidence="2 3" key="1">
    <citation type="submission" date="2018-04" db="EMBL/GenBank/DDBJ databases">
        <title>WGS assembly of Panicum hallii var. hallii HAL2.</title>
        <authorList>
            <person name="Lovell J."/>
            <person name="Jenkins J."/>
            <person name="Lowry D."/>
            <person name="Mamidi S."/>
            <person name="Sreedasyam A."/>
            <person name="Weng X."/>
            <person name="Barry K."/>
            <person name="Bonette J."/>
            <person name="Campitelli B."/>
            <person name="Daum C."/>
            <person name="Gordon S."/>
            <person name="Gould B."/>
            <person name="Lipzen A."/>
            <person name="MacQueen A."/>
            <person name="Palacio-Mejia J."/>
            <person name="Plott C."/>
            <person name="Shakirov E."/>
            <person name="Shu S."/>
            <person name="Yoshinaga Y."/>
            <person name="Zane M."/>
            <person name="Rokhsar D."/>
            <person name="Grimwood J."/>
            <person name="Schmutz J."/>
            <person name="Juenger T."/>
        </authorList>
    </citation>
    <scope>NUCLEOTIDE SEQUENCE [LARGE SCALE GENOMIC DNA]</scope>
    <source>
        <strain evidence="3">cv. HAL2</strain>
    </source>
</reference>